<dbReference type="RefSeq" id="WP_209619168.1">
    <property type="nucleotide sequence ID" value="NZ_JAGJRS010000018.1"/>
</dbReference>
<dbReference type="EMBL" id="JAGJRS010000018">
    <property type="protein sequence ID" value="MBP1474416.1"/>
    <property type="molecule type" value="Genomic_DNA"/>
</dbReference>
<accession>A0ABS4DN00</accession>
<evidence type="ECO:0000313" key="2">
    <source>
        <dbReference type="EMBL" id="MBP1474416.1"/>
    </source>
</evidence>
<feature type="chain" id="PRO_5045205768" evidence="1">
    <location>
        <begin position="25"/>
        <end position="479"/>
    </location>
</feature>
<feature type="signal peptide" evidence="1">
    <location>
        <begin position="1"/>
        <end position="24"/>
    </location>
</feature>
<protein>
    <submittedName>
        <fullName evidence="2">Uncharacterized protein</fullName>
    </submittedName>
</protein>
<dbReference type="Proteomes" id="UP000823790">
    <property type="component" value="Unassembled WGS sequence"/>
</dbReference>
<gene>
    <name evidence="2" type="ORF">J7I44_08890</name>
</gene>
<evidence type="ECO:0000313" key="3">
    <source>
        <dbReference type="Proteomes" id="UP000823790"/>
    </source>
</evidence>
<proteinExistence type="predicted"/>
<keyword evidence="1" id="KW-0732">Signal</keyword>
<keyword evidence="3" id="KW-1185">Reference proteome</keyword>
<evidence type="ECO:0000256" key="1">
    <source>
        <dbReference type="SAM" id="SignalP"/>
    </source>
</evidence>
<organism evidence="2 3">
    <name type="scientific">Frateuria flava</name>
    <dbReference type="NCBI Taxonomy" id="2821489"/>
    <lineage>
        <taxon>Bacteria</taxon>
        <taxon>Pseudomonadati</taxon>
        <taxon>Pseudomonadota</taxon>
        <taxon>Gammaproteobacteria</taxon>
        <taxon>Lysobacterales</taxon>
        <taxon>Rhodanobacteraceae</taxon>
        <taxon>Frateuria</taxon>
    </lineage>
</organism>
<name>A0ABS4DN00_9GAMM</name>
<comment type="caution">
    <text evidence="2">The sequence shown here is derived from an EMBL/GenBank/DDBJ whole genome shotgun (WGS) entry which is preliminary data.</text>
</comment>
<sequence length="479" mass="52891">MTFRLHAILALVGIAAMQPMPAHAGSISTRQLLAAMREGNELGRYGYLLQAIPQMDGANRAMAQQYFAFSEGELGLYGEAVRDFPLKAHLPADTVLPAPGQWQAADAVDTIVDLAAHRRVVMVNEAHHDAHTRLLTLALLPRLRALGFTHLAIEALVEDGDALRQRGYPTDRSGTEYMREPVYGEIVREALRLGYVLVPYESTTPGGQERETQQAQALYRKVLAGDPKARLLVHAGYAHIDKARGRLGDVLPMAMRLEALSGLEVLSIDQTEVREEEPFNELEAYRVVNNAVRTGDSLRGVPQSGLTPHLDTRTALREPYHQLVAAFHPQHAIVLRHVGDGRLWSARPRAYDMNVILPPANERVSSYVRDRVISLKIDGKATIALPPAADGHRPDWLSLHGERRAVPVSSRLCGNVFPCLVEAHYADEPDDAVAADRYVFLENGSDNTLWLRPGRYRLRGTNAAGEVMAERPLQVDAAL</sequence>
<reference evidence="2 3" key="1">
    <citation type="submission" date="2021-04" db="EMBL/GenBank/DDBJ databases">
        <authorList>
            <person name="Huq M.A."/>
        </authorList>
    </citation>
    <scope>NUCLEOTIDE SEQUENCE [LARGE SCALE GENOMIC DNA]</scope>
    <source>
        <strain evidence="2 3">MAH-13</strain>
    </source>
</reference>